<dbReference type="AlphaFoldDB" id="A0A0D2NX03"/>
<keyword evidence="1" id="KW-0472">Membrane</keyword>
<evidence type="ECO:0000256" key="1">
    <source>
        <dbReference type="SAM" id="Phobius"/>
    </source>
</evidence>
<keyword evidence="1" id="KW-1133">Transmembrane helix</keyword>
<sequence length="78" mass="8541">MRIVALTAVATSIVVIKTTRGLVSRVIAVLSVGIIIYLPGLIVNARISVAGVRGKTSLSTDQIFDLFQLFLRILVRWF</sequence>
<reference evidence="3" key="1">
    <citation type="submission" date="2014-04" db="EMBL/GenBank/DDBJ databases">
        <title>Evolutionary Origins and Diversification of the Mycorrhizal Mutualists.</title>
        <authorList>
            <consortium name="DOE Joint Genome Institute"/>
            <consortium name="Mycorrhizal Genomics Consortium"/>
            <person name="Kohler A."/>
            <person name="Kuo A."/>
            <person name="Nagy L.G."/>
            <person name="Floudas D."/>
            <person name="Copeland A."/>
            <person name="Barry K.W."/>
            <person name="Cichocki N."/>
            <person name="Veneault-Fourrey C."/>
            <person name="LaButti K."/>
            <person name="Lindquist E.A."/>
            <person name="Lipzen A."/>
            <person name="Lundell T."/>
            <person name="Morin E."/>
            <person name="Murat C."/>
            <person name="Riley R."/>
            <person name="Ohm R."/>
            <person name="Sun H."/>
            <person name="Tunlid A."/>
            <person name="Henrissat B."/>
            <person name="Grigoriev I.V."/>
            <person name="Hibbett D.S."/>
            <person name="Martin F."/>
        </authorList>
    </citation>
    <scope>NUCLEOTIDE SEQUENCE [LARGE SCALE GENOMIC DNA]</scope>
    <source>
        <strain evidence="3">FD-334 SS-4</strain>
    </source>
</reference>
<keyword evidence="3" id="KW-1185">Reference proteome</keyword>
<evidence type="ECO:0000313" key="3">
    <source>
        <dbReference type="Proteomes" id="UP000054270"/>
    </source>
</evidence>
<feature type="non-terminal residue" evidence="2">
    <location>
        <position position="1"/>
    </location>
</feature>
<organism evidence="2 3">
    <name type="scientific">Hypholoma sublateritium (strain FD-334 SS-4)</name>
    <dbReference type="NCBI Taxonomy" id="945553"/>
    <lineage>
        <taxon>Eukaryota</taxon>
        <taxon>Fungi</taxon>
        <taxon>Dikarya</taxon>
        <taxon>Basidiomycota</taxon>
        <taxon>Agaricomycotina</taxon>
        <taxon>Agaricomycetes</taxon>
        <taxon>Agaricomycetidae</taxon>
        <taxon>Agaricales</taxon>
        <taxon>Agaricineae</taxon>
        <taxon>Strophariaceae</taxon>
        <taxon>Hypholoma</taxon>
    </lineage>
</organism>
<dbReference type="EMBL" id="KN817561">
    <property type="protein sequence ID" value="KJA21026.1"/>
    <property type="molecule type" value="Genomic_DNA"/>
</dbReference>
<proteinExistence type="predicted"/>
<evidence type="ECO:0000313" key="2">
    <source>
        <dbReference type="EMBL" id="KJA21026.1"/>
    </source>
</evidence>
<name>A0A0D2NX03_HYPSF</name>
<dbReference type="Proteomes" id="UP000054270">
    <property type="component" value="Unassembled WGS sequence"/>
</dbReference>
<gene>
    <name evidence="2" type="ORF">HYPSUDRAFT_42410</name>
</gene>
<keyword evidence="1" id="KW-0812">Transmembrane</keyword>
<feature type="transmembrane region" description="Helical" evidence="1">
    <location>
        <begin position="26"/>
        <end position="45"/>
    </location>
</feature>
<accession>A0A0D2NX03</accession>
<protein>
    <submittedName>
        <fullName evidence="2">Uncharacterized protein</fullName>
    </submittedName>
</protein>